<dbReference type="PANTHER" id="PTHR33193">
    <property type="entry name" value="DOMAIN PROTEIN, PUTATIVE (DUF3511)-RELATED"/>
    <property type="match status" value="1"/>
</dbReference>
<dbReference type="OrthoDB" id="1655903at2759"/>
<dbReference type="EMBL" id="CAMAPE010000017">
    <property type="protein sequence ID" value="CAH9083880.1"/>
    <property type="molecule type" value="Genomic_DNA"/>
</dbReference>
<dbReference type="InterPro" id="IPR021899">
    <property type="entry name" value="DUF3511"/>
</dbReference>
<feature type="region of interest" description="Disordered" evidence="1">
    <location>
        <begin position="43"/>
        <end position="64"/>
    </location>
</feature>
<evidence type="ECO:0000256" key="1">
    <source>
        <dbReference type="SAM" id="MobiDB-lite"/>
    </source>
</evidence>
<dbReference type="Proteomes" id="UP001152484">
    <property type="component" value="Unassembled WGS sequence"/>
</dbReference>
<reference evidence="2" key="1">
    <citation type="submission" date="2022-07" db="EMBL/GenBank/DDBJ databases">
        <authorList>
            <person name="Macas J."/>
            <person name="Novak P."/>
            <person name="Neumann P."/>
        </authorList>
    </citation>
    <scope>NUCLEOTIDE SEQUENCE</scope>
</reference>
<organism evidence="2 3">
    <name type="scientific">Cuscuta europaea</name>
    <name type="common">European dodder</name>
    <dbReference type="NCBI Taxonomy" id="41803"/>
    <lineage>
        <taxon>Eukaryota</taxon>
        <taxon>Viridiplantae</taxon>
        <taxon>Streptophyta</taxon>
        <taxon>Embryophyta</taxon>
        <taxon>Tracheophyta</taxon>
        <taxon>Spermatophyta</taxon>
        <taxon>Magnoliopsida</taxon>
        <taxon>eudicotyledons</taxon>
        <taxon>Gunneridae</taxon>
        <taxon>Pentapetalae</taxon>
        <taxon>asterids</taxon>
        <taxon>lamiids</taxon>
        <taxon>Solanales</taxon>
        <taxon>Convolvulaceae</taxon>
        <taxon>Cuscuteae</taxon>
        <taxon>Cuscuta</taxon>
        <taxon>Cuscuta subgen. Cuscuta</taxon>
    </lineage>
</organism>
<evidence type="ECO:0000313" key="2">
    <source>
        <dbReference type="EMBL" id="CAH9083880.1"/>
    </source>
</evidence>
<accession>A0A9P0Z088</accession>
<dbReference type="Pfam" id="PF12023">
    <property type="entry name" value="DUF3511"/>
    <property type="match status" value="1"/>
</dbReference>
<evidence type="ECO:0000313" key="3">
    <source>
        <dbReference type="Proteomes" id="UP001152484"/>
    </source>
</evidence>
<name>A0A9P0Z088_CUSEU</name>
<proteinExistence type="predicted"/>
<comment type="caution">
    <text evidence="2">The sequence shown here is derived from an EMBL/GenBank/DDBJ whole genome shotgun (WGS) entry which is preliminary data.</text>
</comment>
<dbReference type="PANTHER" id="PTHR33193:SF71">
    <property type="entry name" value="OS02G0223700 PROTEIN"/>
    <property type="match status" value="1"/>
</dbReference>
<gene>
    <name evidence="2" type="ORF">CEURO_LOCUS8787</name>
</gene>
<dbReference type="AlphaFoldDB" id="A0A9P0Z088"/>
<sequence length="137" mass="15062">MEGLRSKSFSDSKAQVVDSYGFSNPNSAGHQDIRCYSASYAASSISNGGGSTAPTKTGSGDVNLKKGKSMNGWVFGDPELQRKKRVVSYKAYTVEGKLKGSLRKSFRWIKERYAQVVYGRRFPGNGKRACSLVMWSK</sequence>
<evidence type="ECO:0008006" key="4">
    <source>
        <dbReference type="Google" id="ProtNLM"/>
    </source>
</evidence>
<keyword evidence="3" id="KW-1185">Reference proteome</keyword>
<protein>
    <recommendedName>
        <fullName evidence="4">DUF3511 domain-containing protein</fullName>
    </recommendedName>
</protein>